<evidence type="ECO:0000256" key="4">
    <source>
        <dbReference type="ARBA" id="ARBA00023002"/>
    </source>
</evidence>
<evidence type="ECO:0000313" key="9">
    <source>
        <dbReference type="Proteomes" id="UP000504637"/>
    </source>
</evidence>
<accession>A0A6J3M411</accession>
<dbReference type="GO" id="GO:0004497">
    <property type="term" value="F:monooxygenase activity"/>
    <property type="evidence" value="ECO:0007669"/>
    <property type="project" value="UniProtKB-KW"/>
</dbReference>
<dbReference type="PANTHER" id="PTHR24291">
    <property type="entry name" value="CYTOCHROME P450 FAMILY 4"/>
    <property type="match status" value="1"/>
</dbReference>
<dbReference type="PRINTS" id="PR00385">
    <property type="entry name" value="P450"/>
</dbReference>
<proteinExistence type="inferred from homology"/>
<dbReference type="SUPFAM" id="SSF48264">
    <property type="entry name" value="Cytochrome P450"/>
    <property type="match status" value="1"/>
</dbReference>
<dbReference type="InterPro" id="IPR017972">
    <property type="entry name" value="Cyt_P450_CS"/>
</dbReference>
<dbReference type="Pfam" id="PF00067">
    <property type="entry name" value="p450"/>
    <property type="match status" value="1"/>
</dbReference>
<keyword evidence="4 8" id="KW-0560">Oxidoreductase</keyword>
<dbReference type="GeneID" id="54359190"/>
<keyword evidence="6 8" id="KW-0503">Monooxygenase</keyword>
<evidence type="ECO:0000256" key="6">
    <source>
        <dbReference type="ARBA" id="ARBA00023033"/>
    </source>
</evidence>
<evidence type="ECO:0000256" key="3">
    <source>
        <dbReference type="ARBA" id="ARBA00022723"/>
    </source>
</evidence>
<name>A0A6J3M411_9PEZI</name>
<gene>
    <name evidence="10" type="ORF">K489DRAFT_319456</name>
</gene>
<dbReference type="AlphaFoldDB" id="A0A6J3M411"/>
<reference evidence="10" key="2">
    <citation type="submission" date="2020-04" db="EMBL/GenBank/DDBJ databases">
        <authorList>
            <consortium name="NCBI Genome Project"/>
        </authorList>
    </citation>
    <scope>NUCLEOTIDE SEQUENCE</scope>
    <source>
        <strain evidence="10">CBS 342.82</strain>
    </source>
</reference>
<dbReference type="RefSeq" id="XP_033459807.1">
    <property type="nucleotide sequence ID" value="XM_033601390.1"/>
</dbReference>
<keyword evidence="2 7" id="KW-0349">Heme</keyword>
<organism evidence="10">
    <name type="scientific">Dissoconium aciculare CBS 342.82</name>
    <dbReference type="NCBI Taxonomy" id="1314786"/>
    <lineage>
        <taxon>Eukaryota</taxon>
        <taxon>Fungi</taxon>
        <taxon>Dikarya</taxon>
        <taxon>Ascomycota</taxon>
        <taxon>Pezizomycotina</taxon>
        <taxon>Dothideomycetes</taxon>
        <taxon>Dothideomycetidae</taxon>
        <taxon>Mycosphaerellales</taxon>
        <taxon>Dissoconiaceae</taxon>
        <taxon>Dissoconium</taxon>
    </lineage>
</organism>
<keyword evidence="3 7" id="KW-0479">Metal-binding</keyword>
<evidence type="ECO:0000313" key="10">
    <source>
        <dbReference type="RefSeq" id="XP_033459807.1"/>
    </source>
</evidence>
<dbReference type="InterPro" id="IPR036396">
    <property type="entry name" value="Cyt_P450_sf"/>
</dbReference>
<dbReference type="GO" id="GO:0016705">
    <property type="term" value="F:oxidoreductase activity, acting on paired donors, with incorporation or reduction of molecular oxygen"/>
    <property type="evidence" value="ECO:0007669"/>
    <property type="project" value="InterPro"/>
</dbReference>
<protein>
    <submittedName>
        <fullName evidence="10">Cytochrome P450</fullName>
    </submittedName>
</protein>
<dbReference type="InterPro" id="IPR050196">
    <property type="entry name" value="Cytochrome_P450_Monoox"/>
</dbReference>
<evidence type="ECO:0000256" key="8">
    <source>
        <dbReference type="RuleBase" id="RU000461"/>
    </source>
</evidence>
<evidence type="ECO:0000256" key="1">
    <source>
        <dbReference type="ARBA" id="ARBA00010617"/>
    </source>
</evidence>
<comment type="similarity">
    <text evidence="1 8">Belongs to the cytochrome P450 family.</text>
</comment>
<dbReference type="GO" id="GO:0005506">
    <property type="term" value="F:iron ion binding"/>
    <property type="evidence" value="ECO:0007669"/>
    <property type="project" value="InterPro"/>
</dbReference>
<comment type="cofactor">
    <cofactor evidence="7">
        <name>heme</name>
        <dbReference type="ChEBI" id="CHEBI:30413"/>
    </cofactor>
</comment>
<dbReference type="InterPro" id="IPR001128">
    <property type="entry name" value="Cyt_P450"/>
</dbReference>
<dbReference type="Proteomes" id="UP000504637">
    <property type="component" value="Unplaced"/>
</dbReference>
<dbReference type="InterPro" id="IPR002401">
    <property type="entry name" value="Cyt_P450_E_grp-I"/>
</dbReference>
<dbReference type="Gene3D" id="1.10.630.10">
    <property type="entry name" value="Cytochrome P450"/>
    <property type="match status" value="1"/>
</dbReference>
<sequence>MYTIVTIVVALLAIIFAQSIYNLINNLNAARRSNLPHFILPFDQNAFVWVVASVPLRPWLKKNLPAWLYHRVAMTIYGFEFSEKRRMRDPTSTPRAVNQRTYALVTTGHFEINTRDPELASEILRRPKDFQQPEIITLFLNKFGHNLLTSNGEDWSRQRKIIASAINERISKTVFEESVQQTRGLLEEIVGDAQSADTTRMFDAMKKITINVLSGAGMGARVQWREDVNEKPRPGYKMTYIEACKTVINNMNGPIILPSWFLANYPSSWPGHDLFKRLSYAVKEFPIHTKDLLAQEKERAEASGGEARNNIMSQLLQATSAGAAEKKGLTDDETMGNLFVFTAAGFDTTANTLAYAIMLMSRYPQWQKWVLEEVDEIMPKDETTKLDYLTVFPKATRVMAVLFETLRLFPPLVHMTKETKTAQTLTSSAGTYYIPPKTTVYVNTVGLALDPEVFRNLNLAEGEVPSKDDELAFRPTRWINAAGSAQTFFQAPKGVFIPWSAGPRVCPGQKMAQVEFTSIFLTLLWKHRIEAVPIKTGSDKSQETSSQVNARLEALMSDSSPIMTLQMNGVYDVADEVGKGVPIRVIRRK</sequence>
<feature type="binding site" description="axial binding residue" evidence="7">
    <location>
        <position position="506"/>
    </location>
    <ligand>
        <name>heme</name>
        <dbReference type="ChEBI" id="CHEBI:30413"/>
    </ligand>
    <ligandPart>
        <name>Fe</name>
        <dbReference type="ChEBI" id="CHEBI:18248"/>
    </ligandPart>
</feature>
<dbReference type="PRINTS" id="PR00463">
    <property type="entry name" value="EP450I"/>
</dbReference>
<dbReference type="PROSITE" id="PS00086">
    <property type="entry name" value="CYTOCHROME_P450"/>
    <property type="match status" value="1"/>
</dbReference>
<evidence type="ECO:0000256" key="7">
    <source>
        <dbReference type="PIRSR" id="PIRSR602401-1"/>
    </source>
</evidence>
<dbReference type="PANTHER" id="PTHR24291:SF50">
    <property type="entry name" value="BIFUNCTIONAL ALBAFLAVENONE MONOOXYGENASE_TERPENE SYNTHASE"/>
    <property type="match status" value="1"/>
</dbReference>
<reference evidence="10" key="3">
    <citation type="submission" date="2025-08" db="UniProtKB">
        <authorList>
            <consortium name="RefSeq"/>
        </authorList>
    </citation>
    <scope>IDENTIFICATION</scope>
    <source>
        <strain evidence="10">CBS 342.82</strain>
    </source>
</reference>
<evidence type="ECO:0000256" key="5">
    <source>
        <dbReference type="ARBA" id="ARBA00023004"/>
    </source>
</evidence>
<dbReference type="GO" id="GO:0020037">
    <property type="term" value="F:heme binding"/>
    <property type="evidence" value="ECO:0007669"/>
    <property type="project" value="InterPro"/>
</dbReference>
<dbReference type="OrthoDB" id="1470350at2759"/>
<evidence type="ECO:0000256" key="2">
    <source>
        <dbReference type="ARBA" id="ARBA00022617"/>
    </source>
</evidence>
<keyword evidence="5 7" id="KW-0408">Iron</keyword>
<keyword evidence="9" id="KW-1185">Reference proteome</keyword>
<reference evidence="10" key="1">
    <citation type="submission" date="2020-01" db="EMBL/GenBank/DDBJ databases">
        <authorList>
            <consortium name="DOE Joint Genome Institute"/>
            <person name="Haridas S."/>
            <person name="Albert R."/>
            <person name="Binder M."/>
            <person name="Bloem J."/>
            <person name="Labutti K."/>
            <person name="Salamov A."/>
            <person name="Andreopoulos B."/>
            <person name="Baker S.E."/>
            <person name="Barry K."/>
            <person name="Bills G."/>
            <person name="Bluhm B.H."/>
            <person name="Cannon C."/>
            <person name="Castanera R."/>
            <person name="Culley D.E."/>
            <person name="Daum C."/>
            <person name="Ezra D."/>
            <person name="Gonzalez J.B."/>
            <person name="Henrissat B."/>
            <person name="Kuo A."/>
            <person name="Liang C."/>
            <person name="Lipzen A."/>
            <person name="Lutzoni F."/>
            <person name="Magnuson J."/>
            <person name="Mondo S."/>
            <person name="Nolan M."/>
            <person name="Ohm R."/>
            <person name="Pangilinan J."/>
            <person name="Park H.-J."/>
            <person name="Ramirez L."/>
            <person name="Alfaro M."/>
            <person name="Sun H."/>
            <person name="Tritt A."/>
            <person name="Yoshinaga Y."/>
            <person name="Zwiers L.-H."/>
            <person name="Turgeon B.G."/>
            <person name="Goodwin S.B."/>
            <person name="Spatafora J.W."/>
            <person name="Crous P.W."/>
            <person name="Grigoriev I.V."/>
        </authorList>
    </citation>
    <scope>NUCLEOTIDE SEQUENCE</scope>
    <source>
        <strain evidence="10">CBS 342.82</strain>
    </source>
</reference>